<evidence type="ECO:0000256" key="2">
    <source>
        <dbReference type="ARBA" id="ARBA00022857"/>
    </source>
</evidence>
<dbReference type="PANTHER" id="PTHR42748">
    <property type="entry name" value="NITROGEN METABOLITE REPRESSION PROTEIN NMRA FAMILY MEMBER"/>
    <property type="match status" value="1"/>
</dbReference>
<keyword evidence="6" id="KW-1185">Reference proteome</keyword>
<dbReference type="GeneID" id="31006473"/>
<dbReference type="Proteomes" id="UP000214365">
    <property type="component" value="Unassembled WGS sequence"/>
</dbReference>
<evidence type="ECO:0000313" key="5">
    <source>
        <dbReference type="EMBL" id="OKL58095.1"/>
    </source>
</evidence>
<dbReference type="SUPFAM" id="SSF51735">
    <property type="entry name" value="NAD(P)-binding Rossmann-fold domains"/>
    <property type="match status" value="1"/>
</dbReference>
<dbReference type="InterPro" id="IPR008030">
    <property type="entry name" value="NmrA-like"/>
</dbReference>
<gene>
    <name evidence="5" type="ORF">UA08_06718</name>
</gene>
<name>A0A225AUJ9_TALAT</name>
<feature type="chain" id="PRO_5012194958" description="NmrA-like domain-containing protein" evidence="3">
    <location>
        <begin position="21"/>
        <end position="331"/>
    </location>
</feature>
<evidence type="ECO:0000259" key="4">
    <source>
        <dbReference type="Pfam" id="PF05368"/>
    </source>
</evidence>
<feature type="signal peptide" evidence="3">
    <location>
        <begin position="1"/>
        <end position="20"/>
    </location>
</feature>
<organism evidence="5 6">
    <name type="scientific">Talaromyces atroroseus</name>
    <dbReference type="NCBI Taxonomy" id="1441469"/>
    <lineage>
        <taxon>Eukaryota</taxon>
        <taxon>Fungi</taxon>
        <taxon>Dikarya</taxon>
        <taxon>Ascomycota</taxon>
        <taxon>Pezizomycotina</taxon>
        <taxon>Eurotiomycetes</taxon>
        <taxon>Eurotiomycetidae</taxon>
        <taxon>Eurotiales</taxon>
        <taxon>Trichocomaceae</taxon>
        <taxon>Talaromyces</taxon>
        <taxon>Talaromyces sect. Trachyspermi</taxon>
    </lineage>
</organism>
<sequence>MSFTPSTPLIVVVSALGAQGASVVSAYLQSSDYQIRALTSDPSCDAAVRLAAKNSRVTVVGVDLSSLESVVAAFHGASFIFAQTVFRPDTFASQGPAAAQALEARHGLNIAEAASKIPSLQHLIWSTLPDAFGVSQGKYNIPHFQAKIPAEQYLRNPDNGLADKTTYLHVGLYGSNAERWPYLPVYVKGAQKYVITLPCSPNALIPFVGDESVNVGLIVQAILSQPEKTLGKSVLGASEYLSCTDWALALSKALKDNVTFAETTLESYEAVWGIAGTEVGLMFRYFNEVQRDAISVPAIITPAELGVQESLRSTEQRLQGMDWRDILIQTS</sequence>
<dbReference type="PANTHER" id="PTHR42748:SF28">
    <property type="entry name" value="NMRA-LIKE DOMAIN-CONTAINING PROTEIN"/>
    <property type="match status" value="1"/>
</dbReference>
<dbReference type="Pfam" id="PF05368">
    <property type="entry name" value="NmrA"/>
    <property type="match status" value="1"/>
</dbReference>
<evidence type="ECO:0000256" key="3">
    <source>
        <dbReference type="SAM" id="SignalP"/>
    </source>
</evidence>
<dbReference type="Gene3D" id="3.40.50.720">
    <property type="entry name" value="NAD(P)-binding Rossmann-like Domain"/>
    <property type="match status" value="1"/>
</dbReference>
<dbReference type="InterPro" id="IPR036291">
    <property type="entry name" value="NAD(P)-bd_dom_sf"/>
</dbReference>
<feature type="domain" description="NmrA-like" evidence="4">
    <location>
        <begin position="9"/>
        <end position="296"/>
    </location>
</feature>
<dbReference type="STRING" id="1441469.A0A225AUJ9"/>
<comment type="caution">
    <text evidence="5">The sequence shown here is derived from an EMBL/GenBank/DDBJ whole genome shotgun (WGS) entry which is preliminary data.</text>
</comment>
<comment type="similarity">
    <text evidence="1">Belongs to the NmrA-type oxidoreductase family.</text>
</comment>
<dbReference type="EMBL" id="LFMY01000010">
    <property type="protein sequence ID" value="OKL58095.1"/>
    <property type="molecule type" value="Genomic_DNA"/>
</dbReference>
<evidence type="ECO:0000313" key="6">
    <source>
        <dbReference type="Proteomes" id="UP000214365"/>
    </source>
</evidence>
<dbReference type="AlphaFoldDB" id="A0A225AUJ9"/>
<dbReference type="RefSeq" id="XP_020118216.1">
    <property type="nucleotide sequence ID" value="XM_020269026.1"/>
</dbReference>
<dbReference type="OrthoDB" id="3358371at2759"/>
<accession>A0A225AUJ9</accession>
<reference evidence="5 6" key="1">
    <citation type="submission" date="2015-06" db="EMBL/GenBank/DDBJ databases">
        <title>Talaromyces atroroseus IBT 11181 draft genome.</title>
        <authorList>
            <person name="Rasmussen K.B."/>
            <person name="Rasmussen S."/>
            <person name="Petersen B."/>
            <person name="Sicheritz-Ponten T."/>
            <person name="Mortensen U.H."/>
            <person name="Thrane U."/>
        </authorList>
    </citation>
    <scope>NUCLEOTIDE SEQUENCE [LARGE SCALE GENOMIC DNA]</scope>
    <source>
        <strain evidence="5 6">IBT 11181</strain>
    </source>
</reference>
<keyword evidence="2" id="KW-0521">NADP</keyword>
<dbReference type="GO" id="GO:0005634">
    <property type="term" value="C:nucleus"/>
    <property type="evidence" value="ECO:0007669"/>
    <property type="project" value="TreeGrafter"/>
</dbReference>
<keyword evidence="3" id="KW-0732">Signal</keyword>
<evidence type="ECO:0000256" key="1">
    <source>
        <dbReference type="ARBA" id="ARBA00006328"/>
    </source>
</evidence>
<dbReference type="InterPro" id="IPR051164">
    <property type="entry name" value="NmrA-like_oxidored"/>
</dbReference>
<proteinExistence type="inferred from homology"/>
<dbReference type="Gene3D" id="3.90.25.10">
    <property type="entry name" value="UDP-galactose 4-epimerase, domain 1"/>
    <property type="match status" value="1"/>
</dbReference>
<protein>
    <recommendedName>
        <fullName evidence="4">NmrA-like domain-containing protein</fullName>
    </recommendedName>
</protein>